<organism evidence="4 5">
    <name type="scientific">Cytobacillus oceanisediminis</name>
    <dbReference type="NCBI Taxonomy" id="665099"/>
    <lineage>
        <taxon>Bacteria</taxon>
        <taxon>Bacillati</taxon>
        <taxon>Bacillota</taxon>
        <taxon>Bacilli</taxon>
        <taxon>Bacillales</taxon>
        <taxon>Bacillaceae</taxon>
        <taxon>Cytobacillus</taxon>
    </lineage>
</organism>
<evidence type="ECO:0000256" key="3">
    <source>
        <dbReference type="RuleBase" id="RU003707"/>
    </source>
</evidence>
<name>A0A2V2ZRT0_9BACI</name>
<keyword evidence="2" id="KW-0456">Lyase</keyword>
<evidence type="ECO:0000313" key="5">
    <source>
        <dbReference type="Proteomes" id="UP000247150"/>
    </source>
</evidence>
<dbReference type="CDD" id="cd06558">
    <property type="entry name" value="crotonase-like"/>
    <property type="match status" value="1"/>
</dbReference>
<dbReference type="GO" id="GO:0006635">
    <property type="term" value="P:fatty acid beta-oxidation"/>
    <property type="evidence" value="ECO:0007669"/>
    <property type="project" value="TreeGrafter"/>
</dbReference>
<dbReference type="FunFam" id="1.10.12.10:FF:000001">
    <property type="entry name" value="Probable enoyl-CoA hydratase, mitochondrial"/>
    <property type="match status" value="1"/>
</dbReference>
<dbReference type="InterPro" id="IPR001753">
    <property type="entry name" value="Enoyl-CoA_hydra/iso"/>
</dbReference>
<dbReference type="PANTHER" id="PTHR11941:SF54">
    <property type="entry name" value="ENOYL-COA HYDRATASE, MITOCHONDRIAL"/>
    <property type="match status" value="1"/>
</dbReference>
<dbReference type="Pfam" id="PF00378">
    <property type="entry name" value="ECH_1"/>
    <property type="match status" value="1"/>
</dbReference>
<dbReference type="Gene3D" id="1.10.12.10">
    <property type="entry name" value="Lyase 2-enoyl-coa Hydratase, Chain A, domain 2"/>
    <property type="match status" value="1"/>
</dbReference>
<evidence type="ECO:0000313" key="4">
    <source>
        <dbReference type="EMBL" id="PWW20840.1"/>
    </source>
</evidence>
<evidence type="ECO:0000256" key="1">
    <source>
        <dbReference type="ARBA" id="ARBA00005254"/>
    </source>
</evidence>
<dbReference type="AlphaFoldDB" id="A0A2V2ZRT0"/>
<dbReference type="GO" id="GO:0016836">
    <property type="term" value="F:hydro-lyase activity"/>
    <property type="evidence" value="ECO:0007669"/>
    <property type="project" value="UniProtKB-ARBA"/>
</dbReference>
<proteinExistence type="inferred from homology"/>
<dbReference type="RefSeq" id="WP_258309693.1">
    <property type="nucleotide sequence ID" value="NZ_QGTW01000014.1"/>
</dbReference>
<dbReference type="InterPro" id="IPR014748">
    <property type="entry name" value="Enoyl-CoA_hydra_C"/>
</dbReference>
<protein>
    <submittedName>
        <fullName evidence="4">Short chain enoyl-CoA hydratase</fullName>
    </submittedName>
</protein>
<dbReference type="PANTHER" id="PTHR11941">
    <property type="entry name" value="ENOYL-COA HYDRATASE-RELATED"/>
    <property type="match status" value="1"/>
</dbReference>
<dbReference type="InterPro" id="IPR018376">
    <property type="entry name" value="Enoyl-CoA_hyd/isom_CS"/>
</dbReference>
<dbReference type="Proteomes" id="UP000247150">
    <property type="component" value="Unassembled WGS sequence"/>
</dbReference>
<dbReference type="Gene3D" id="3.90.226.10">
    <property type="entry name" value="2-enoyl-CoA Hydratase, Chain A, domain 1"/>
    <property type="match status" value="1"/>
</dbReference>
<dbReference type="FunFam" id="3.90.226.10:FF:000009">
    <property type="entry name" value="Carnitinyl-CoA dehydratase"/>
    <property type="match status" value="1"/>
</dbReference>
<comment type="similarity">
    <text evidence="1 3">Belongs to the enoyl-CoA hydratase/isomerase family.</text>
</comment>
<dbReference type="SUPFAM" id="SSF52096">
    <property type="entry name" value="ClpP/crotonase"/>
    <property type="match status" value="1"/>
</dbReference>
<gene>
    <name evidence="4" type="ORF">DFO73_114133</name>
</gene>
<evidence type="ECO:0000256" key="2">
    <source>
        <dbReference type="ARBA" id="ARBA00023239"/>
    </source>
</evidence>
<dbReference type="PROSITE" id="PS00166">
    <property type="entry name" value="ENOYL_COA_HYDRATASE"/>
    <property type="match status" value="1"/>
</dbReference>
<dbReference type="InterPro" id="IPR029045">
    <property type="entry name" value="ClpP/crotonase-like_dom_sf"/>
</dbReference>
<comment type="caution">
    <text evidence="4">The sequence shown here is derived from an EMBL/GenBank/DDBJ whole genome shotgun (WGS) entry which is preliminary data.</text>
</comment>
<sequence>MSVIFQENGETAILQLYRENGYNALDYETILQLHDSLIKIKDSNFYKTIIITGSGSKAFTAGADLKERINMNSKEVQGYLEKARKTYLEIESLPQPVIAAVNGLCIGGGLEMSLACDLRIAASHSLFSLPEVRIGIIPGVGGTQRLLRAVGDLYAKELILTGKKISAERALSIGLINETVGDQPVMERALEIAAEINQNAPLSVRESKAAINFGRSVTLEEGLLYEAEAYERVLKTEDRNEALAAFKEKRKPVFKGR</sequence>
<reference evidence="4 5" key="1">
    <citation type="submission" date="2018-05" db="EMBL/GenBank/DDBJ databases">
        <title>Freshwater and sediment microbial communities from various areas in North America, analyzing microbe dynamics in response to fracking.</title>
        <authorList>
            <person name="Lamendella R."/>
        </authorList>
    </citation>
    <scope>NUCLEOTIDE SEQUENCE [LARGE SCALE GENOMIC DNA]</scope>
    <source>
        <strain evidence="4 5">15_TX</strain>
    </source>
</reference>
<dbReference type="EMBL" id="QGTW01000014">
    <property type="protein sequence ID" value="PWW20840.1"/>
    <property type="molecule type" value="Genomic_DNA"/>
</dbReference>
<accession>A0A2V2ZRT0</accession>